<proteinExistence type="predicted"/>
<keyword evidence="2" id="KW-0813">Transport</keyword>
<feature type="region of interest" description="Disordered" evidence="5">
    <location>
        <begin position="25"/>
        <end position="55"/>
    </location>
</feature>
<name>A0ABW2UUE9_9BACI</name>
<evidence type="ECO:0000256" key="4">
    <source>
        <dbReference type="ARBA" id="ARBA00023136"/>
    </source>
</evidence>
<dbReference type="PANTHER" id="PTHR47737:SF1">
    <property type="entry name" value="GLYCINE BETAINE_PROLINE BETAINE TRANSPORT SYSTEM PERMEASE PROTEIN PROW"/>
    <property type="match status" value="1"/>
</dbReference>
<feature type="compositionally biased region" description="Acidic residues" evidence="5">
    <location>
        <begin position="36"/>
        <end position="49"/>
    </location>
</feature>
<dbReference type="EMBL" id="JBHTGR010000005">
    <property type="protein sequence ID" value="MFC7746286.1"/>
    <property type="molecule type" value="Genomic_DNA"/>
</dbReference>
<accession>A0ABW2UUE9</accession>
<keyword evidence="3" id="KW-1003">Cell membrane</keyword>
<evidence type="ECO:0000256" key="5">
    <source>
        <dbReference type="SAM" id="MobiDB-lite"/>
    </source>
</evidence>
<dbReference type="Pfam" id="PF04069">
    <property type="entry name" value="OpuAC"/>
    <property type="match status" value="1"/>
</dbReference>
<organism evidence="8 9">
    <name type="scientific">Lentibacillus kimchii</name>
    <dbReference type="NCBI Taxonomy" id="1542911"/>
    <lineage>
        <taxon>Bacteria</taxon>
        <taxon>Bacillati</taxon>
        <taxon>Bacillota</taxon>
        <taxon>Bacilli</taxon>
        <taxon>Bacillales</taxon>
        <taxon>Bacillaceae</taxon>
        <taxon>Lentibacillus</taxon>
    </lineage>
</organism>
<dbReference type="Gene3D" id="3.10.105.10">
    <property type="entry name" value="Dipeptide-binding Protein, Domain 3"/>
    <property type="match status" value="2"/>
</dbReference>
<dbReference type="PANTHER" id="PTHR47737">
    <property type="entry name" value="GLYCINE BETAINE/PROLINE BETAINE TRANSPORT SYSTEM PERMEASE PROTEIN PROW"/>
    <property type="match status" value="1"/>
</dbReference>
<keyword evidence="4" id="KW-0472">Membrane</keyword>
<feature type="domain" description="ABC-type glycine betaine transport system substrate-binding" evidence="7">
    <location>
        <begin position="58"/>
        <end position="312"/>
    </location>
</feature>
<evidence type="ECO:0000256" key="6">
    <source>
        <dbReference type="SAM" id="SignalP"/>
    </source>
</evidence>
<gene>
    <name evidence="8" type="ORF">ACFQU8_03395</name>
</gene>
<dbReference type="PROSITE" id="PS51257">
    <property type="entry name" value="PROKAR_LIPOPROTEIN"/>
    <property type="match status" value="1"/>
</dbReference>
<dbReference type="CDD" id="cd13639">
    <property type="entry name" value="PBP2_OpuAC_like"/>
    <property type="match status" value="1"/>
</dbReference>
<evidence type="ECO:0000256" key="2">
    <source>
        <dbReference type="ARBA" id="ARBA00022448"/>
    </source>
</evidence>
<evidence type="ECO:0000256" key="1">
    <source>
        <dbReference type="ARBA" id="ARBA00004236"/>
    </source>
</evidence>
<evidence type="ECO:0000313" key="9">
    <source>
        <dbReference type="Proteomes" id="UP001596620"/>
    </source>
</evidence>
<evidence type="ECO:0000313" key="8">
    <source>
        <dbReference type="EMBL" id="MFC7746286.1"/>
    </source>
</evidence>
<dbReference type="Proteomes" id="UP001596620">
    <property type="component" value="Unassembled WGS sequence"/>
</dbReference>
<dbReference type="InterPro" id="IPR007210">
    <property type="entry name" value="ABC_Gly_betaine_transp_sub-bd"/>
</dbReference>
<feature type="compositionally biased region" description="Low complexity" evidence="5">
    <location>
        <begin position="25"/>
        <end position="35"/>
    </location>
</feature>
<comment type="subcellular location">
    <subcellularLocation>
        <location evidence="1">Cell membrane</location>
    </subcellularLocation>
</comment>
<feature type="chain" id="PRO_5047343909" evidence="6">
    <location>
        <begin position="25"/>
        <end position="327"/>
    </location>
</feature>
<evidence type="ECO:0000256" key="3">
    <source>
        <dbReference type="ARBA" id="ARBA00022475"/>
    </source>
</evidence>
<protein>
    <submittedName>
        <fullName evidence="8">Glycine betaine ABC transporter substrate-binding protein</fullName>
    </submittedName>
</protein>
<evidence type="ECO:0000259" key="7">
    <source>
        <dbReference type="Pfam" id="PF04069"/>
    </source>
</evidence>
<comment type="caution">
    <text evidence="8">The sequence shown here is derived from an EMBL/GenBank/DDBJ whole genome shotgun (WGS) entry which is preliminary data.</text>
</comment>
<dbReference type="SUPFAM" id="SSF53850">
    <property type="entry name" value="Periplasmic binding protein-like II"/>
    <property type="match status" value="1"/>
</dbReference>
<keyword evidence="9" id="KW-1185">Reference proteome</keyword>
<feature type="signal peptide" evidence="6">
    <location>
        <begin position="1"/>
        <end position="24"/>
    </location>
</feature>
<dbReference type="RefSeq" id="WP_382357767.1">
    <property type="nucleotide sequence ID" value="NZ_JBHTGR010000005.1"/>
</dbReference>
<reference evidence="9" key="1">
    <citation type="journal article" date="2019" name="Int. J. Syst. Evol. Microbiol.">
        <title>The Global Catalogue of Microorganisms (GCM) 10K type strain sequencing project: providing services to taxonomists for standard genome sequencing and annotation.</title>
        <authorList>
            <consortium name="The Broad Institute Genomics Platform"/>
            <consortium name="The Broad Institute Genome Sequencing Center for Infectious Disease"/>
            <person name="Wu L."/>
            <person name="Ma J."/>
        </authorList>
    </citation>
    <scope>NUCLEOTIDE SEQUENCE [LARGE SCALE GENOMIC DNA]</scope>
    <source>
        <strain evidence="9">JCM 30234</strain>
    </source>
</reference>
<sequence length="327" mass="35876">MFKKFRLLGLAAALVLAITLAACGDDSNEESSSSDGSDESTEDSGDDASSDGTKLGGKDITLPYVAWAGSTTRTPILANVLEDVGYNVDVKQVEAGPMWTSTADNKNTFNATGWLPATHGDYLDQYSDKVKVYEEDSLVEQAPLALTVPSYMEDVNSVKDLKGNDELGEKVDWEIIGIDPGAGIMQNTEKALENYSLDNWELTSSSESAMLSELQTKIENEEPIVVPLWKPHWIFADLDLKMLEDPDDVYGGAGDKIQLVFNKGFEDAHPAAYKIATRFAADWGEEIENEYMAPIFVDDKDAEKVADQFMDENGDLVEKWEEGIAAE</sequence>
<dbReference type="Gene3D" id="3.40.190.100">
    <property type="entry name" value="Glycine betaine-binding periplasmic protein, domain 2"/>
    <property type="match status" value="1"/>
</dbReference>
<keyword evidence="6" id="KW-0732">Signal</keyword>